<evidence type="ECO:0000313" key="8">
    <source>
        <dbReference type="Proteomes" id="UP000694941"/>
    </source>
</evidence>
<accession>A0ABM1BYA5</accession>
<gene>
    <name evidence="9 10" type="primary">LOC106474830</name>
</gene>
<sequence length="2321" mass="265717">MNRYQYLCDTCDHIAETRAMLLQHTAYHHAAEVFRCPVCPFITQYQANLRRHKRTIHGIQAGVSPQVLEKQVGGKKKVQQKNSTQMPQESGFYDKQISSSQLPTHVGKTLKNSSTTDSQYMVKSTEKYGKKSTKLFPSEGYLRVRRVYRCQQCDLVTINPRKFLYHCQEVHLERITVYECPYCLYASKNFQKLQRHCGMVHKKMLVKDTNLNQVKHITPGGQKAVKGIQTARKKLTNAESCSTSLKKNAVKSNNMLIPHTLTQESREHKNIATGCADMEAGSTLNTKTQKVQKKDFECLKNNLKTKNMSQLKKKFFRCLKCSYVTSERAKYTRHCKFHSMPKIKCKFCNFQTTYKWNLDRHVKNHGLEGTFKCNTCSFTSHTKQSLLVHQCKQEDCQYNEQVKMNFSNDIKHTSRSVNKDFNPKSDDDDEISEKSSKATFNYELHKEAVKSNTLQKRFKCRFCNFTACPSRIKRHERGHLTKKKYSCPTCGLGFDLLPYLTRHMKREHGTTEQAAKSIVQRLKRKNGTGKAVPTCTVCGYKPKWVSELEKHFRVHSGQKPFSCYYCHYQTKWKGDLTRHLQKYHPNKPQMSFLRQKHEQESRVKALKCFEPIMSSYMSNGNEENKTTGKVNTKTKTVKKKMSHFSKAQTDENKHLHLLHLSDNQKLPLDLSVANKTMLFKEECEELTSTDVSICKDAITDILPKLEPQKTNFKAISANGQSDSTSSCSKQRKFIKKYSCDQCSFETHLDSKFQTHYVKHHDTQEFICSACGHKSNDQKEITKHIKIKFAHDSMHQYATCLLSCDTGKIDCQKYLKSVLDVPVNDILRDLDGNESSDLEKQTKAITCGIESEMVEQKPSPVSLKDWAESSESGNVMFEVDFRGIQSKNESKSYHCNLCNFKHCDIKVVVSHMAVHAGVKPYRCRVCQFTSNWRHLILKHIKSKHGGNFQDLEECFSVKLKDHVLYLTGISTESKQVKKYCYPLECFRCDICPYTCEKQFYIKTHLKQHQPRKEAVFKCLHCPYYVKYRKTLVRHMKLHEEHSADASERMLPHYAENRVEDWKDVSFNCVNEDENKSCNTEKLVKDSVATGNLSSNPSFASTALFKKFMCGQCPYRSDNRKQFLHHKQFHRPNRAAPHRCTVCSYWATRLHLLKQHMKLHTVCTKLVEKEEETPNMEGIEGGIPFELTTKGNFLVKTYKCCYCPMKNRRRVNVRLHMSMHNRSTVSKFSCPLCNYQCNNQGVLGVHLKLHQESEVDAFLKTTIGTEALKNCVVHAESNSDSSQKKEVPETKRKELNMLTGQRSLTSCSQKINFSYFCMNCPAMFKSIGGLKTHQSFHGVNHSFHCPCCDYTARHKPHLHKHLLVHTPAYAAKRKASNAPPLNIPDNTHNLHDTNEHISDKNELSEITIKESTINNQMLLLEEAETQSYLQGLCQKISQKLLGCPLCPAKFVKQTTFNFHLGLHGGPGPYKCTNCSYTVATACNLLSHTPLHSQPGKTQNLPKKNIHQCPKCPAVFSKHSRYERHVNLHGKKSKFTCNKCDYSVRCAANLHKHRNVHEKIQSHNPLVVQESFISPALPFGKQAEETCRKETIESPMDIVDKENLKCIFRCDRCPYTNECKDAVQVHQKQHSAQEGVTCPHCDYSTAQTSCLLDHINSHFQLQDFLMVKAFMEPLVELWSVENENKEQIFICPDTSSIQHKNFTSLLENNCVEANIDKFSSTPASSIKHSKEEFLLHLNVVEKRDVSTKIKEDKTLACTSEVINHDLEYDKNENITDFQSAKQSTYEETSSGTCSTRNEQFNMEICKKSQDEQRDIFQTLPTDVEAPSPTENSTLSKESIARTVEDSQVFKFHRIDCTSEYSIENTSKRDEFLESDTMFEELIPYKPKELECSKPIHKSITPLINTEINMNSTTDELFASKKSQKEGSSVLEPPTTAKKENNLENSTVNFHDYEGNEKKLLENSIADVQNTEDLKTAVIALGHANSSHDDDVLHNDDKLKPVIMENQDDRLEICGEVSSITDPKENEKVECFSFIDLESKSAGNKITTNDPSYISTEIPLKDFSERPLTQCEILRDKVDCTANITLQELMCTSHSDVICTDTYKPEEQKETITFHTDIVNEFSSVNAVQKNLSEQSSSNSELNSCVNSTDFPFSTANEKDLFVDELTDNFIFQDCKAETESQVSGVEKNKSFFEDVSSSDSVHIVNHNFEGIQTHDKIDISPILETDSKENDDTFFQTSMTSNSQYFDVTSVDENQTNDLVIGSNVFYSWDMDLSDESHVGAYVSVGDSREDNLCPLAADYDLCTSTEMVCLTQDEIGLHDPLMN</sequence>
<keyword evidence="2" id="KW-0677">Repeat</keyword>
<feature type="domain" description="C2H2-type" evidence="7">
    <location>
        <begin position="1504"/>
        <end position="1531"/>
    </location>
</feature>
<evidence type="ECO:0000313" key="9">
    <source>
        <dbReference type="RefSeq" id="XP_013790976.1"/>
    </source>
</evidence>
<feature type="domain" description="C2H2-type" evidence="7">
    <location>
        <begin position="1439"/>
        <end position="1466"/>
    </location>
</feature>
<feature type="domain" description="C2H2-type" evidence="7">
    <location>
        <begin position="34"/>
        <end position="57"/>
    </location>
</feature>
<keyword evidence="8" id="KW-1185">Reference proteome</keyword>
<evidence type="ECO:0000256" key="5">
    <source>
        <dbReference type="PROSITE-ProRule" id="PRU00042"/>
    </source>
</evidence>
<feature type="domain" description="C2H2-type" evidence="7">
    <location>
        <begin position="1532"/>
        <end position="1559"/>
    </location>
</feature>
<dbReference type="Proteomes" id="UP000694941">
    <property type="component" value="Unplaced"/>
</dbReference>
<dbReference type="InterPro" id="IPR036236">
    <property type="entry name" value="Znf_C2H2_sf"/>
</dbReference>
<dbReference type="Gene3D" id="3.30.160.60">
    <property type="entry name" value="Classic Zinc Finger"/>
    <property type="match status" value="13"/>
</dbReference>
<name>A0ABM1BYA5_LIMPO</name>
<feature type="domain" description="C2H2-type" evidence="7">
    <location>
        <begin position="1467"/>
        <end position="1494"/>
    </location>
</feature>
<dbReference type="PANTHER" id="PTHR24379:SF121">
    <property type="entry name" value="C2H2-TYPE DOMAIN-CONTAINING PROTEIN"/>
    <property type="match status" value="1"/>
</dbReference>
<feature type="domain" description="C2H2-type" evidence="7">
    <location>
        <begin position="892"/>
        <end position="919"/>
    </location>
</feature>
<evidence type="ECO:0000313" key="10">
    <source>
        <dbReference type="RefSeq" id="XP_013790977.1"/>
    </source>
</evidence>
<dbReference type="RefSeq" id="XP_013790976.1">
    <property type="nucleotide sequence ID" value="XM_013935522.2"/>
</dbReference>
<dbReference type="InterPro" id="IPR013087">
    <property type="entry name" value="Znf_C2H2_type"/>
</dbReference>
<dbReference type="GeneID" id="106474830"/>
<evidence type="ECO:0000256" key="1">
    <source>
        <dbReference type="ARBA" id="ARBA00022723"/>
    </source>
</evidence>
<keyword evidence="3 5" id="KW-0863">Zinc-finger</keyword>
<proteinExistence type="predicted"/>
<dbReference type="PANTHER" id="PTHR24379">
    <property type="entry name" value="KRAB AND ZINC FINGER DOMAIN-CONTAINING"/>
    <property type="match status" value="1"/>
</dbReference>
<dbReference type="SUPFAM" id="SSF57667">
    <property type="entry name" value="beta-beta-alpha zinc fingers"/>
    <property type="match status" value="8"/>
</dbReference>
<evidence type="ECO:0000256" key="6">
    <source>
        <dbReference type="SAM" id="MobiDB-lite"/>
    </source>
</evidence>
<protein>
    <submittedName>
        <fullName evidence="9 10">Uncharacterized protein LOC106474830</fullName>
    </submittedName>
</protein>
<evidence type="ECO:0000256" key="4">
    <source>
        <dbReference type="ARBA" id="ARBA00022833"/>
    </source>
</evidence>
<organism evidence="8 10">
    <name type="scientific">Limulus polyphemus</name>
    <name type="common">Atlantic horseshoe crab</name>
    <dbReference type="NCBI Taxonomy" id="6850"/>
    <lineage>
        <taxon>Eukaryota</taxon>
        <taxon>Metazoa</taxon>
        <taxon>Ecdysozoa</taxon>
        <taxon>Arthropoda</taxon>
        <taxon>Chelicerata</taxon>
        <taxon>Merostomata</taxon>
        <taxon>Xiphosura</taxon>
        <taxon>Limulidae</taxon>
        <taxon>Limulus</taxon>
    </lineage>
</organism>
<keyword evidence="4" id="KW-0862">Zinc</keyword>
<evidence type="ECO:0000259" key="7">
    <source>
        <dbReference type="PROSITE" id="PS50157"/>
    </source>
</evidence>
<dbReference type="SMART" id="SM00355">
    <property type="entry name" value="ZnF_C2H2"/>
    <property type="match status" value="29"/>
</dbReference>
<evidence type="ECO:0000256" key="3">
    <source>
        <dbReference type="ARBA" id="ARBA00022771"/>
    </source>
</evidence>
<feature type="domain" description="C2H2-type" evidence="7">
    <location>
        <begin position="533"/>
        <end position="560"/>
    </location>
</feature>
<feature type="domain" description="C2H2-type" evidence="7">
    <location>
        <begin position="316"/>
        <end position="343"/>
    </location>
</feature>
<feature type="domain" description="C2H2-type" evidence="7">
    <location>
        <begin position="1015"/>
        <end position="1042"/>
    </location>
</feature>
<keyword evidence="1" id="KW-0479">Metal-binding</keyword>
<reference evidence="9 10" key="1">
    <citation type="submission" date="2025-05" db="UniProtKB">
        <authorList>
            <consortium name="RefSeq"/>
        </authorList>
    </citation>
    <scope>IDENTIFICATION</scope>
    <source>
        <tissue evidence="9 10">Muscle</tissue>
    </source>
</reference>
<feature type="compositionally biased region" description="Basic and acidic residues" evidence="6">
    <location>
        <begin position="414"/>
        <end position="425"/>
    </location>
</feature>
<dbReference type="PROSITE" id="PS00028">
    <property type="entry name" value="ZINC_FINGER_C2H2_1"/>
    <property type="match status" value="8"/>
</dbReference>
<dbReference type="PROSITE" id="PS50157">
    <property type="entry name" value="ZINC_FINGER_C2H2_2"/>
    <property type="match status" value="10"/>
</dbReference>
<feature type="domain" description="C2H2-type" evidence="7">
    <location>
        <begin position="485"/>
        <end position="513"/>
    </location>
</feature>
<evidence type="ECO:0000256" key="2">
    <source>
        <dbReference type="ARBA" id="ARBA00022737"/>
    </source>
</evidence>
<dbReference type="RefSeq" id="XP_013790977.1">
    <property type="nucleotide sequence ID" value="XM_013935523.2"/>
</dbReference>
<feature type="region of interest" description="Disordered" evidence="6">
    <location>
        <begin position="414"/>
        <end position="433"/>
    </location>
</feature>